<feature type="compositionally biased region" description="Basic and acidic residues" evidence="2">
    <location>
        <begin position="180"/>
        <end position="209"/>
    </location>
</feature>
<dbReference type="InterPro" id="IPR006600">
    <property type="entry name" value="HTH_CenpB_DNA-bd_dom"/>
</dbReference>
<dbReference type="PROSITE" id="PS51253">
    <property type="entry name" value="HTH_CENPB"/>
    <property type="match status" value="1"/>
</dbReference>
<keyword evidence="1" id="KW-0238">DNA-binding</keyword>
<accession>A0A4Y7Q5U7</accession>
<feature type="compositionally biased region" description="Low complexity" evidence="2">
    <location>
        <begin position="308"/>
        <end position="319"/>
    </location>
</feature>
<feature type="region of interest" description="Disordered" evidence="2">
    <location>
        <begin position="180"/>
        <end position="337"/>
    </location>
</feature>
<dbReference type="EMBL" id="ML170174">
    <property type="protein sequence ID" value="TDL22578.1"/>
    <property type="molecule type" value="Genomic_DNA"/>
</dbReference>
<dbReference type="GO" id="GO:0003677">
    <property type="term" value="F:DNA binding"/>
    <property type="evidence" value="ECO:0007669"/>
    <property type="project" value="UniProtKB-KW"/>
</dbReference>
<sequence length="337" mass="36955">MARSKALLKILKQKGSPLSSLDDEKRAEEALAAILESGLRRNGYPVYSLRHAARDFKVTYQKLTRRYNGIPEKKKSHADQQTLSPPQEEILVKWVKAVGERGVPWTRDVLLEKASLIAGKPLSLSWPYLTSEENILATSEADFRTQLVKADEERVQNLKDAEKAARKAVEDAQKAAEREEKARKAAELKAQKDLERAEQQRRSAAEKLAKAAAAKAEKQALAAAAKAEKEAQAAAAKAEKVARAAAAKAEKQALAATAKLAKQDVNARGSKQKQKEVADEGNNTPESTSHDGPPKKRPRPRPAFRDITSQQNLTSTSQTPPTPPEKDIPIDPELLGM</sequence>
<feature type="compositionally biased region" description="Low complexity" evidence="2">
    <location>
        <begin position="243"/>
        <end position="260"/>
    </location>
</feature>
<evidence type="ECO:0000313" key="5">
    <source>
        <dbReference type="Proteomes" id="UP000294933"/>
    </source>
</evidence>
<keyword evidence="5" id="KW-1185">Reference proteome</keyword>
<organism evidence="4 5">
    <name type="scientific">Rickenella mellea</name>
    <dbReference type="NCBI Taxonomy" id="50990"/>
    <lineage>
        <taxon>Eukaryota</taxon>
        <taxon>Fungi</taxon>
        <taxon>Dikarya</taxon>
        <taxon>Basidiomycota</taxon>
        <taxon>Agaricomycotina</taxon>
        <taxon>Agaricomycetes</taxon>
        <taxon>Hymenochaetales</taxon>
        <taxon>Rickenellaceae</taxon>
        <taxon>Rickenella</taxon>
    </lineage>
</organism>
<feature type="compositionally biased region" description="Low complexity" evidence="2">
    <location>
        <begin position="210"/>
        <end position="225"/>
    </location>
</feature>
<name>A0A4Y7Q5U7_9AGAM</name>
<evidence type="ECO:0000259" key="3">
    <source>
        <dbReference type="PROSITE" id="PS51253"/>
    </source>
</evidence>
<feature type="domain" description="HTH CENPB-type" evidence="3">
    <location>
        <begin position="75"/>
        <end position="140"/>
    </location>
</feature>
<reference evidence="4 5" key="1">
    <citation type="submission" date="2018-06" db="EMBL/GenBank/DDBJ databases">
        <title>A transcriptomic atlas of mushroom development highlights an independent origin of complex multicellularity.</title>
        <authorList>
            <consortium name="DOE Joint Genome Institute"/>
            <person name="Krizsan K."/>
            <person name="Almasi E."/>
            <person name="Merenyi Z."/>
            <person name="Sahu N."/>
            <person name="Viragh M."/>
            <person name="Koszo T."/>
            <person name="Mondo S."/>
            <person name="Kiss B."/>
            <person name="Balint B."/>
            <person name="Kues U."/>
            <person name="Barry K."/>
            <person name="Hegedus J.C."/>
            <person name="Henrissat B."/>
            <person name="Johnson J."/>
            <person name="Lipzen A."/>
            <person name="Ohm R."/>
            <person name="Nagy I."/>
            <person name="Pangilinan J."/>
            <person name="Yan J."/>
            <person name="Xiong Y."/>
            <person name="Grigoriev I.V."/>
            <person name="Hibbett D.S."/>
            <person name="Nagy L.G."/>
        </authorList>
    </citation>
    <scope>NUCLEOTIDE SEQUENCE [LARGE SCALE GENOMIC DNA]</scope>
    <source>
        <strain evidence="4 5">SZMC22713</strain>
    </source>
</reference>
<evidence type="ECO:0000256" key="2">
    <source>
        <dbReference type="SAM" id="MobiDB-lite"/>
    </source>
</evidence>
<protein>
    <recommendedName>
        <fullName evidence="3">HTH CENPB-type domain-containing protein</fullName>
    </recommendedName>
</protein>
<dbReference type="AlphaFoldDB" id="A0A4Y7Q5U7"/>
<dbReference type="VEuPathDB" id="FungiDB:BD410DRAFT_839650"/>
<gene>
    <name evidence="4" type="ORF">BD410DRAFT_839650</name>
</gene>
<dbReference type="OrthoDB" id="3197907at2759"/>
<evidence type="ECO:0000256" key="1">
    <source>
        <dbReference type="ARBA" id="ARBA00023125"/>
    </source>
</evidence>
<evidence type="ECO:0000313" key="4">
    <source>
        <dbReference type="EMBL" id="TDL22578.1"/>
    </source>
</evidence>
<dbReference type="Proteomes" id="UP000294933">
    <property type="component" value="Unassembled WGS sequence"/>
</dbReference>
<proteinExistence type="predicted"/>
<feature type="compositionally biased region" description="Basic and acidic residues" evidence="2">
    <location>
        <begin position="226"/>
        <end position="242"/>
    </location>
</feature>